<protein>
    <submittedName>
        <fullName evidence="1">Uncharacterized protein</fullName>
    </submittedName>
</protein>
<keyword evidence="2" id="KW-1185">Reference proteome</keyword>
<gene>
    <name evidence="1" type="ORF">Scep_012868</name>
</gene>
<proteinExistence type="predicted"/>
<comment type="caution">
    <text evidence="1">The sequence shown here is derived from an EMBL/GenBank/DDBJ whole genome shotgun (WGS) entry which is preliminary data.</text>
</comment>
<accession>A0AAP0JGR8</accession>
<sequence length="58" mass="7093">MGNWGHHSWYQSRSFKYSTLEIKTQNQRKLGMVELRVEPYDPDRSLRWEVRRVGEIKI</sequence>
<evidence type="ECO:0000313" key="1">
    <source>
        <dbReference type="EMBL" id="KAK9133340.1"/>
    </source>
</evidence>
<dbReference type="AlphaFoldDB" id="A0AAP0JGR8"/>
<evidence type="ECO:0000313" key="2">
    <source>
        <dbReference type="Proteomes" id="UP001419268"/>
    </source>
</evidence>
<organism evidence="1 2">
    <name type="scientific">Stephania cephalantha</name>
    <dbReference type="NCBI Taxonomy" id="152367"/>
    <lineage>
        <taxon>Eukaryota</taxon>
        <taxon>Viridiplantae</taxon>
        <taxon>Streptophyta</taxon>
        <taxon>Embryophyta</taxon>
        <taxon>Tracheophyta</taxon>
        <taxon>Spermatophyta</taxon>
        <taxon>Magnoliopsida</taxon>
        <taxon>Ranunculales</taxon>
        <taxon>Menispermaceae</taxon>
        <taxon>Menispermoideae</taxon>
        <taxon>Cissampelideae</taxon>
        <taxon>Stephania</taxon>
    </lineage>
</organism>
<name>A0AAP0JGR8_9MAGN</name>
<reference evidence="1 2" key="1">
    <citation type="submission" date="2024-01" db="EMBL/GenBank/DDBJ databases">
        <title>Genome assemblies of Stephania.</title>
        <authorList>
            <person name="Yang L."/>
        </authorList>
    </citation>
    <scope>NUCLEOTIDE SEQUENCE [LARGE SCALE GENOMIC DNA]</scope>
    <source>
        <strain evidence="1">JXDWG</strain>
        <tissue evidence="1">Leaf</tissue>
    </source>
</reference>
<dbReference type="EMBL" id="JBBNAG010000005">
    <property type="protein sequence ID" value="KAK9133340.1"/>
    <property type="molecule type" value="Genomic_DNA"/>
</dbReference>
<dbReference type="Proteomes" id="UP001419268">
    <property type="component" value="Unassembled WGS sequence"/>
</dbReference>